<protein>
    <recommendedName>
        <fullName evidence="5">Flagellar hook-associated protein 2</fullName>
        <shortName evidence="5">HAP2</shortName>
    </recommendedName>
    <alternativeName>
        <fullName evidence="5">Flagellar cap protein</fullName>
    </alternativeName>
</protein>
<dbReference type="InterPro" id="IPR040026">
    <property type="entry name" value="FliD"/>
</dbReference>
<reference evidence="8" key="1">
    <citation type="journal article" date="2020" name="mSystems">
        <title>Genome- and Community-Level Interaction Insights into Carbon Utilization and Element Cycling Functions of Hydrothermarchaeota in Hydrothermal Sediment.</title>
        <authorList>
            <person name="Zhou Z."/>
            <person name="Liu Y."/>
            <person name="Xu W."/>
            <person name="Pan J."/>
            <person name="Luo Z.H."/>
            <person name="Li M."/>
        </authorList>
    </citation>
    <scope>NUCLEOTIDE SEQUENCE [LARGE SCALE GENOMIC DNA]</scope>
    <source>
        <strain evidence="8">SpSt-1224</strain>
    </source>
</reference>
<evidence type="ECO:0000259" key="7">
    <source>
        <dbReference type="Pfam" id="PF07195"/>
    </source>
</evidence>
<dbReference type="GO" id="GO:0071973">
    <property type="term" value="P:bacterial-type flagellum-dependent cell motility"/>
    <property type="evidence" value="ECO:0007669"/>
    <property type="project" value="TreeGrafter"/>
</dbReference>
<evidence type="ECO:0000256" key="4">
    <source>
        <dbReference type="ARBA" id="ARBA00023143"/>
    </source>
</evidence>
<dbReference type="InterPro" id="IPR003481">
    <property type="entry name" value="FliD_N"/>
</dbReference>
<organism evidence="8">
    <name type="scientific">Desulfurivibrio alkaliphilus</name>
    <dbReference type="NCBI Taxonomy" id="427923"/>
    <lineage>
        <taxon>Bacteria</taxon>
        <taxon>Pseudomonadati</taxon>
        <taxon>Thermodesulfobacteriota</taxon>
        <taxon>Desulfobulbia</taxon>
        <taxon>Desulfobulbales</taxon>
        <taxon>Desulfobulbaceae</taxon>
        <taxon>Desulfurivibrio</taxon>
    </lineage>
</organism>
<dbReference type="Proteomes" id="UP000885986">
    <property type="component" value="Unassembled WGS sequence"/>
</dbReference>
<dbReference type="GO" id="GO:0007155">
    <property type="term" value="P:cell adhesion"/>
    <property type="evidence" value="ECO:0007669"/>
    <property type="project" value="InterPro"/>
</dbReference>
<sequence>MSVGSISTLGVGSGLELQSILDDLRGVDERQRLAPLENNIGRLESQLEAFSVLQNKLLDMRGYARDLSLETTFLARSVTSSAENVLTAIVGDGAGVQTNTIEVERLATRSSWQSEGFASRDALLEFEPEQSPKFEYQFGAGESQTTISLELEEGITLAQLADRINSQDNPGVTASIVDTGVAGTPYRLVLRANEVGENNRITIGAEPGVTNLGFSEQQGADGASLNAQISIDGIVYQRQSNTIGDIFPGVSLTLQNPGTSTLSVTDKTDDLRDLVVGLVEAYNEVVQSVAAQVRYDEESGQPGVLAHTTVQGLRYELQDLMTSMMQGDDSGKVGSLFDLGMEFQRDGSITLDTLALDRMLAEEGEAVRAFFLGDDQRQAPGFADRLHERLGGIASWGGILDVEKNTAQERVRDLEDRLASEKERLDRRYAVLTRQFVDLDRYMSQMTNMSSYLESQFDSLSSLLAPKKK</sequence>
<evidence type="ECO:0000256" key="5">
    <source>
        <dbReference type="RuleBase" id="RU362066"/>
    </source>
</evidence>
<dbReference type="GO" id="GO:0009421">
    <property type="term" value="C:bacterial-type flagellum filament cap"/>
    <property type="evidence" value="ECO:0007669"/>
    <property type="project" value="InterPro"/>
</dbReference>
<dbReference type="PANTHER" id="PTHR30288">
    <property type="entry name" value="FLAGELLAR CAP/ASSEMBLY PROTEIN FLID"/>
    <property type="match status" value="1"/>
</dbReference>
<gene>
    <name evidence="8" type="ORF">ENN98_08700</name>
</gene>
<comment type="caution">
    <text evidence="8">The sequence shown here is derived from an EMBL/GenBank/DDBJ whole genome shotgun (WGS) entry which is preliminary data.</text>
</comment>
<comment type="subcellular location">
    <subcellularLocation>
        <location evidence="5">Secreted</location>
    </subcellularLocation>
    <subcellularLocation>
        <location evidence="5">Bacterial flagellum</location>
    </subcellularLocation>
</comment>
<dbReference type="AlphaFoldDB" id="A0A7C2Y0L7"/>
<evidence type="ECO:0000256" key="3">
    <source>
        <dbReference type="ARBA" id="ARBA00023054"/>
    </source>
</evidence>
<proteinExistence type="inferred from homology"/>
<keyword evidence="8" id="KW-0969">Cilium</keyword>
<comment type="function">
    <text evidence="5">Required for morphogenesis and for the elongation of the flagellar filament by facilitating polymerization of the flagellin monomers at the tip of growing filament. Forms a capping structure, which prevents flagellin subunits (transported through the central channel of the flagellum) from leaking out without polymerization at the distal end.</text>
</comment>
<name>A0A7C2Y0L7_9BACT</name>
<evidence type="ECO:0000259" key="6">
    <source>
        <dbReference type="Pfam" id="PF02465"/>
    </source>
</evidence>
<feature type="coiled-coil region" evidence="5">
    <location>
        <begin position="404"/>
        <end position="435"/>
    </location>
</feature>
<evidence type="ECO:0000256" key="2">
    <source>
        <dbReference type="ARBA" id="ARBA00011255"/>
    </source>
</evidence>
<keyword evidence="8" id="KW-0282">Flagellum</keyword>
<evidence type="ECO:0000256" key="1">
    <source>
        <dbReference type="ARBA" id="ARBA00009764"/>
    </source>
</evidence>
<accession>A0A7C2Y0L7</accession>
<comment type="subunit">
    <text evidence="2 5">Homopentamer.</text>
</comment>
<evidence type="ECO:0000313" key="8">
    <source>
        <dbReference type="EMBL" id="HET98739.1"/>
    </source>
</evidence>
<keyword evidence="5" id="KW-0964">Secreted</keyword>
<keyword evidence="3 5" id="KW-0175">Coiled coil</keyword>
<feature type="domain" description="Flagellar hook-associated protein 2 C-terminal" evidence="7">
    <location>
        <begin position="226"/>
        <end position="447"/>
    </location>
</feature>
<dbReference type="InterPro" id="IPR010809">
    <property type="entry name" value="FliD_C"/>
</dbReference>
<dbReference type="Pfam" id="PF02465">
    <property type="entry name" value="FliD_N"/>
    <property type="match status" value="1"/>
</dbReference>
<dbReference type="PANTHER" id="PTHR30288:SF0">
    <property type="entry name" value="FLAGELLAR HOOK-ASSOCIATED PROTEIN 2"/>
    <property type="match status" value="1"/>
</dbReference>
<keyword evidence="4 5" id="KW-0975">Bacterial flagellum</keyword>
<dbReference type="Pfam" id="PF07195">
    <property type="entry name" value="FliD_C"/>
    <property type="match status" value="1"/>
</dbReference>
<dbReference type="GO" id="GO:0009424">
    <property type="term" value="C:bacterial-type flagellum hook"/>
    <property type="evidence" value="ECO:0007669"/>
    <property type="project" value="UniProtKB-UniRule"/>
</dbReference>
<feature type="domain" description="Flagellar hook-associated protein 2 N-terminal" evidence="6">
    <location>
        <begin position="13"/>
        <end position="109"/>
    </location>
</feature>
<keyword evidence="8" id="KW-0966">Cell projection</keyword>
<dbReference type="EMBL" id="DSDS01000195">
    <property type="protein sequence ID" value="HET98739.1"/>
    <property type="molecule type" value="Genomic_DNA"/>
</dbReference>
<comment type="similarity">
    <text evidence="1 5">Belongs to the FliD family.</text>
</comment>
<dbReference type="GO" id="GO:0005576">
    <property type="term" value="C:extracellular region"/>
    <property type="evidence" value="ECO:0007669"/>
    <property type="project" value="UniProtKB-SubCell"/>
</dbReference>